<keyword evidence="8" id="KW-1185">Reference proteome</keyword>
<evidence type="ECO:0000256" key="3">
    <source>
        <dbReference type="ARBA" id="ARBA00022989"/>
    </source>
</evidence>
<sequence>MSKKQTESEYRTDLARDRTLLANERTFASWNGLGLGSVGVAVALKAVFGAFEPTWAAKLVASMFLLAAVLVFWAARHQACKTYARLQEAEAEAQPPSRMTTLAWVLSLSTIATGVVLWSL</sequence>
<dbReference type="EMBL" id="OMOQ01000001">
    <property type="protein sequence ID" value="SPH16743.1"/>
    <property type="molecule type" value="Genomic_DNA"/>
</dbReference>
<dbReference type="InterPro" id="IPR003807">
    <property type="entry name" value="DUF202"/>
</dbReference>
<keyword evidence="2 5" id="KW-0812">Transmembrane</keyword>
<evidence type="ECO:0000256" key="1">
    <source>
        <dbReference type="ARBA" id="ARBA00004127"/>
    </source>
</evidence>
<evidence type="ECO:0000313" key="7">
    <source>
        <dbReference type="EMBL" id="SPH16743.1"/>
    </source>
</evidence>
<reference evidence="7 8" key="1">
    <citation type="submission" date="2018-03" db="EMBL/GenBank/DDBJ databases">
        <authorList>
            <person name="Keele B.F."/>
        </authorList>
    </citation>
    <scope>NUCLEOTIDE SEQUENCE [LARGE SCALE GENOMIC DNA]</scope>
    <source>
        <strain evidence="7 8">CECT 8626</strain>
    </source>
</reference>
<evidence type="ECO:0000256" key="4">
    <source>
        <dbReference type="ARBA" id="ARBA00023136"/>
    </source>
</evidence>
<comment type="subcellular location">
    <subcellularLocation>
        <location evidence="1">Endomembrane system</location>
        <topology evidence="1">Multi-pass membrane protein</topology>
    </subcellularLocation>
</comment>
<evidence type="ECO:0000259" key="6">
    <source>
        <dbReference type="Pfam" id="PF02656"/>
    </source>
</evidence>
<feature type="transmembrane region" description="Helical" evidence="5">
    <location>
        <begin position="101"/>
        <end position="119"/>
    </location>
</feature>
<dbReference type="Pfam" id="PF02656">
    <property type="entry name" value="DUF202"/>
    <property type="match status" value="1"/>
</dbReference>
<evidence type="ECO:0000256" key="2">
    <source>
        <dbReference type="ARBA" id="ARBA00022692"/>
    </source>
</evidence>
<protein>
    <recommendedName>
        <fullName evidence="6">DUF202 domain-containing protein</fullName>
    </recommendedName>
</protein>
<dbReference type="Proteomes" id="UP000244924">
    <property type="component" value="Unassembled WGS sequence"/>
</dbReference>
<feature type="domain" description="DUF202" evidence="6">
    <location>
        <begin position="18"/>
        <end position="82"/>
    </location>
</feature>
<dbReference type="GO" id="GO:0012505">
    <property type="term" value="C:endomembrane system"/>
    <property type="evidence" value="ECO:0007669"/>
    <property type="project" value="UniProtKB-SubCell"/>
</dbReference>
<keyword evidence="3 5" id="KW-1133">Transmembrane helix</keyword>
<evidence type="ECO:0000313" key="8">
    <source>
        <dbReference type="Proteomes" id="UP000244924"/>
    </source>
</evidence>
<keyword evidence="4 5" id="KW-0472">Membrane</keyword>
<dbReference type="AlphaFoldDB" id="A0A2R8B2G7"/>
<proteinExistence type="predicted"/>
<name>A0A2R8B2G7_9RHOB</name>
<accession>A0A2R8B2G7</accession>
<dbReference type="RefSeq" id="WP_108851258.1">
    <property type="nucleotide sequence ID" value="NZ_OMOQ01000001.1"/>
</dbReference>
<dbReference type="OrthoDB" id="582337at2"/>
<feature type="transmembrane region" description="Helical" evidence="5">
    <location>
        <begin position="28"/>
        <end position="49"/>
    </location>
</feature>
<evidence type="ECO:0000256" key="5">
    <source>
        <dbReference type="SAM" id="Phobius"/>
    </source>
</evidence>
<feature type="transmembrane region" description="Helical" evidence="5">
    <location>
        <begin position="55"/>
        <end position="75"/>
    </location>
</feature>
<organism evidence="7 8">
    <name type="scientific">Albidovulum aquaemixtae</name>
    <dbReference type="NCBI Taxonomy" id="1542388"/>
    <lineage>
        <taxon>Bacteria</taxon>
        <taxon>Pseudomonadati</taxon>
        <taxon>Pseudomonadota</taxon>
        <taxon>Alphaproteobacteria</taxon>
        <taxon>Rhodobacterales</taxon>
        <taxon>Paracoccaceae</taxon>
        <taxon>Albidovulum</taxon>
    </lineage>
</organism>
<gene>
    <name evidence="7" type="ORF">DEA8626_00254</name>
</gene>